<comment type="caution">
    <text evidence="2">The sequence shown here is derived from an EMBL/GenBank/DDBJ whole genome shotgun (WGS) entry which is preliminary data.</text>
</comment>
<feature type="non-terminal residue" evidence="2">
    <location>
        <position position="222"/>
    </location>
</feature>
<dbReference type="PANTHER" id="PTHR45527">
    <property type="entry name" value="NONRIBOSOMAL PEPTIDE SYNTHETASE"/>
    <property type="match status" value="1"/>
</dbReference>
<dbReference type="EMBL" id="LGUT01004235">
    <property type="protein sequence ID" value="KOG56374.1"/>
    <property type="molecule type" value="Genomic_DNA"/>
</dbReference>
<feature type="non-terminal residue" evidence="2">
    <location>
        <position position="1"/>
    </location>
</feature>
<keyword evidence="3" id="KW-1185">Reference proteome</keyword>
<dbReference type="Gene3D" id="3.30.559.10">
    <property type="entry name" value="Chloramphenicol acetyltransferase-like domain"/>
    <property type="match status" value="1"/>
</dbReference>
<name>A0ABR5ISW9_9ACTN</name>
<reference evidence="2 3" key="1">
    <citation type="submission" date="2015-07" db="EMBL/GenBank/DDBJ databases">
        <authorList>
            <person name="Ju K.-S."/>
            <person name="Doroghazi J.R."/>
            <person name="Metcalf W.W."/>
        </authorList>
    </citation>
    <scope>NUCLEOTIDE SEQUENCE [LARGE SCALE GENOMIC DNA]</scope>
    <source>
        <strain evidence="2 3">NRRL B-3589</strain>
    </source>
</reference>
<dbReference type="SUPFAM" id="SSF52777">
    <property type="entry name" value="CoA-dependent acyltransferases"/>
    <property type="match status" value="2"/>
</dbReference>
<dbReference type="InterPro" id="IPR023213">
    <property type="entry name" value="CAT-like_dom_sf"/>
</dbReference>
<dbReference type="InterPro" id="IPR001242">
    <property type="entry name" value="Condensation_dom"/>
</dbReference>
<protein>
    <recommendedName>
        <fullName evidence="1">Condensation domain-containing protein</fullName>
    </recommendedName>
</protein>
<evidence type="ECO:0000313" key="3">
    <source>
        <dbReference type="Proteomes" id="UP000037020"/>
    </source>
</evidence>
<evidence type="ECO:0000259" key="1">
    <source>
        <dbReference type="Pfam" id="PF00668"/>
    </source>
</evidence>
<feature type="domain" description="Condensation" evidence="1">
    <location>
        <begin position="12"/>
        <end position="220"/>
    </location>
</feature>
<accession>A0ABR5ISW9</accession>
<gene>
    <name evidence="2" type="ORF">ADK38_43325</name>
</gene>
<dbReference type="Pfam" id="PF00668">
    <property type="entry name" value="Condensation"/>
    <property type="match status" value="1"/>
</dbReference>
<organism evidence="2 3">
    <name type="scientific">Streptomyces varsoviensis</name>
    <dbReference type="NCBI Taxonomy" id="67373"/>
    <lineage>
        <taxon>Bacteria</taxon>
        <taxon>Bacillati</taxon>
        <taxon>Actinomycetota</taxon>
        <taxon>Actinomycetes</taxon>
        <taxon>Kitasatosporales</taxon>
        <taxon>Streptomycetaceae</taxon>
        <taxon>Streptomyces</taxon>
    </lineage>
</organism>
<evidence type="ECO:0000313" key="2">
    <source>
        <dbReference type="EMBL" id="KOG56374.1"/>
    </source>
</evidence>
<dbReference type="PANTHER" id="PTHR45527:SF1">
    <property type="entry name" value="FATTY ACID SYNTHASE"/>
    <property type="match status" value="1"/>
</dbReference>
<proteinExistence type="predicted"/>
<dbReference type="Proteomes" id="UP000037020">
    <property type="component" value="Unassembled WGS sequence"/>
</dbReference>
<sequence length="222" mass="23871">LGRPRMFEACWLPAEEGGVLLLRLHHIAVDGWSLNVLFRELSADYAAALNGPRPGEEGAGGAETGAEAGAVPTPLDYAAWQAEWFAHPAYRAQRAALAEEYGAPDETEPVDPGPVPARGTGRLLHTSLGADRRRVLDGLGAELGLTRFQVLLAVFAWSLYGVTGRARPRIAGPVANRPVQDFESGVGMFANTVLLPLDLDPAERLRAQLQRHGAAARRVLDR</sequence>
<dbReference type="Gene3D" id="3.30.559.30">
    <property type="entry name" value="Nonribosomal peptide synthetase, condensation domain"/>
    <property type="match status" value="1"/>
</dbReference>